<dbReference type="Pfam" id="PF14059">
    <property type="entry name" value="DUF4251"/>
    <property type="match status" value="1"/>
</dbReference>
<comment type="caution">
    <text evidence="1">The sequence shown here is derived from an EMBL/GenBank/DDBJ whole genome shotgun (WGS) entry which is preliminary data.</text>
</comment>
<keyword evidence="2" id="KW-1185">Reference proteome</keyword>
<organism evidence="1 2">
    <name type="scientific">Winogradskyella wandonensis</name>
    <dbReference type="NCBI Taxonomy" id="1442586"/>
    <lineage>
        <taxon>Bacteria</taxon>
        <taxon>Pseudomonadati</taxon>
        <taxon>Bacteroidota</taxon>
        <taxon>Flavobacteriia</taxon>
        <taxon>Flavobacteriales</taxon>
        <taxon>Flavobacteriaceae</taxon>
        <taxon>Winogradskyella</taxon>
    </lineage>
</organism>
<gene>
    <name evidence="1" type="ORF">DFQ05_0805</name>
</gene>
<name>A0A4R1KVW3_9FLAO</name>
<dbReference type="Proteomes" id="UP000295714">
    <property type="component" value="Unassembled WGS sequence"/>
</dbReference>
<dbReference type="AlphaFoldDB" id="A0A4R1KVW3"/>
<dbReference type="EMBL" id="SMGI01000001">
    <property type="protein sequence ID" value="TCK69284.1"/>
    <property type="molecule type" value="Genomic_DNA"/>
</dbReference>
<dbReference type="InterPro" id="IPR025347">
    <property type="entry name" value="DUF4251"/>
</dbReference>
<reference evidence="1 2" key="1">
    <citation type="journal article" date="2015" name="Stand. Genomic Sci.">
        <title>Genomic Encyclopedia of Bacterial and Archaeal Type Strains, Phase III: the genomes of soil and plant-associated and newly described type strains.</title>
        <authorList>
            <person name="Whitman W.B."/>
            <person name="Woyke T."/>
            <person name="Klenk H.P."/>
            <person name="Zhou Y."/>
            <person name="Lilburn T.G."/>
            <person name="Beck B.J."/>
            <person name="De Vos P."/>
            <person name="Vandamme P."/>
            <person name="Eisen J.A."/>
            <person name="Garrity G."/>
            <person name="Hugenholtz P."/>
            <person name="Kyrpides N.C."/>
        </authorList>
    </citation>
    <scope>NUCLEOTIDE SEQUENCE [LARGE SCALE GENOMIC DNA]</scope>
    <source>
        <strain evidence="1 2">CECT 8445</strain>
    </source>
</reference>
<sequence>MKKLVLLVTIIAFNLSVFSQSRQERKAEKKAQLEAAFLQTKTLVESQNFQFEAQWANPLGNDATNIGLSLPGGAAIFQGNRVDVSTNPNFLKLTDSKTDLFLPFFGRVFFPNRINNQGGIEYKGEIDNYDLDINDKKKIINIKFEAKTSDDFIKFHFRITAGGNARLTVNSTNRQIISYDGQIEAIEEDNAD</sequence>
<dbReference type="OrthoDB" id="1097715at2"/>
<evidence type="ECO:0000313" key="1">
    <source>
        <dbReference type="EMBL" id="TCK69284.1"/>
    </source>
</evidence>
<dbReference type="RefSeq" id="WP_132703784.1">
    <property type="nucleotide sequence ID" value="NZ_SMGI01000001.1"/>
</dbReference>
<evidence type="ECO:0000313" key="2">
    <source>
        <dbReference type="Proteomes" id="UP000295714"/>
    </source>
</evidence>
<accession>A0A4R1KVW3</accession>
<proteinExistence type="predicted"/>
<protein>
    <submittedName>
        <fullName evidence="1">Uncharacterized protein DUF4251</fullName>
    </submittedName>
</protein>
<dbReference type="Gene3D" id="2.40.128.410">
    <property type="match status" value="2"/>
</dbReference>